<dbReference type="HOGENOM" id="CLU_705715_0_0_5"/>
<dbReference type="KEGG" id="apb:SAR116_0194"/>
<accession>D5BPF5</accession>
<keyword evidence="3" id="KW-1185">Reference proteome</keyword>
<evidence type="ECO:0000256" key="1">
    <source>
        <dbReference type="SAM" id="Coils"/>
    </source>
</evidence>
<name>D5BPF5_PUNMI</name>
<dbReference type="EMBL" id="CP001751">
    <property type="protein sequence ID" value="ADE38437.1"/>
    <property type="molecule type" value="Genomic_DNA"/>
</dbReference>
<proteinExistence type="predicted"/>
<feature type="coiled-coil region" evidence="1">
    <location>
        <begin position="172"/>
        <end position="199"/>
    </location>
</feature>
<evidence type="ECO:0000313" key="3">
    <source>
        <dbReference type="Proteomes" id="UP000007460"/>
    </source>
</evidence>
<dbReference type="RefSeq" id="WP_013045067.1">
    <property type="nucleotide sequence ID" value="NC_014010.1"/>
</dbReference>
<protein>
    <submittedName>
        <fullName evidence="2">Methyl-accepting chemotaxis protein</fullName>
    </submittedName>
</protein>
<dbReference type="Proteomes" id="UP000007460">
    <property type="component" value="Chromosome"/>
</dbReference>
<organism evidence="2 3">
    <name type="scientific">Puniceispirillum marinum (strain IMCC1322)</name>
    <dbReference type="NCBI Taxonomy" id="488538"/>
    <lineage>
        <taxon>Bacteria</taxon>
        <taxon>Pseudomonadati</taxon>
        <taxon>Pseudomonadota</taxon>
        <taxon>Alphaproteobacteria</taxon>
        <taxon>Candidatus Puniceispirillales</taxon>
        <taxon>Candidatus Puniceispirillaceae</taxon>
        <taxon>Candidatus Puniceispirillum</taxon>
    </lineage>
</organism>
<evidence type="ECO:0000313" key="2">
    <source>
        <dbReference type="EMBL" id="ADE38437.1"/>
    </source>
</evidence>
<dbReference type="AlphaFoldDB" id="D5BPF5"/>
<dbReference type="OrthoDB" id="8479416at2"/>
<keyword evidence="1" id="KW-0175">Coiled coil</keyword>
<gene>
    <name evidence="2" type="ordered locus">SAR116_0194</name>
</gene>
<reference evidence="2 3" key="1">
    <citation type="journal article" date="2010" name="J. Bacteriol.">
        <title>Complete genome sequence of "Candidatus Puniceispirillum marinum" IMCC1322, a representative of the SAR116 clade in the Alphaproteobacteria.</title>
        <authorList>
            <person name="Oh H.M."/>
            <person name="Kwon K.K."/>
            <person name="Kang I."/>
            <person name="Kang S.G."/>
            <person name="Lee J.H."/>
            <person name="Kim S.J."/>
            <person name="Cho J.C."/>
        </authorList>
    </citation>
    <scope>NUCLEOTIDE SEQUENCE [LARGE SCALE GENOMIC DNA]</scope>
    <source>
        <strain evidence="2 3">IMCC1322</strain>
    </source>
</reference>
<dbReference type="STRING" id="488538.SAR116_0194"/>
<sequence>MPLRTAFAELRLDTWKTYGAMAEQGSVCAAFARLMELQSTIDAKHGALWFERRKFAGSLIRQASILEGIPAAGQDAINDLVDSYASWLIANLSNQDTTQSLDNEAHSAASEMINDVCSGLYARADKSIMQAHPELATCSIVKTPDPLVCTTATVTEPKNVNATDMTHDAHELKRARDEVAMLAAQNKSLRAKLRTLRASTLEFEMATPASSNNMPTNIEHDKTSPDYTNPDYTNIAASEPIADTKLGRNISIEIDHDARTALAGRSKHTTPAFDIVIPDEGQQQEETATIDQATSPPVRVEVMRNRNITNLFIAQLGSYASSQQANDGIHYLKTTFKDTFKVLELSIVSKTSRTGQRVYDLVTEKSDRADIEDICNSLWEQRFGCFVTAAN</sequence>